<dbReference type="Gene3D" id="1.25.40.10">
    <property type="entry name" value="Tetratricopeptide repeat domain"/>
    <property type="match status" value="6"/>
</dbReference>
<protein>
    <recommendedName>
        <fullName evidence="6">PEP-CTERM system TPR-repeat protein PrsT</fullName>
    </recommendedName>
</protein>
<accession>A0A934QFS6</accession>
<dbReference type="EMBL" id="NRRE01000009">
    <property type="protein sequence ID" value="MBK1696049.1"/>
    <property type="molecule type" value="Genomic_DNA"/>
</dbReference>
<dbReference type="InterPro" id="IPR011990">
    <property type="entry name" value="TPR-like_helical_dom_sf"/>
</dbReference>
<evidence type="ECO:0000313" key="5">
    <source>
        <dbReference type="Proteomes" id="UP000778970"/>
    </source>
</evidence>
<organism evidence="4 5">
    <name type="scientific">Rhodovibrio salinarum</name>
    <dbReference type="NCBI Taxonomy" id="1087"/>
    <lineage>
        <taxon>Bacteria</taxon>
        <taxon>Pseudomonadati</taxon>
        <taxon>Pseudomonadota</taxon>
        <taxon>Alphaproteobacteria</taxon>
        <taxon>Rhodospirillales</taxon>
        <taxon>Rhodovibrionaceae</taxon>
        <taxon>Rhodovibrio</taxon>
    </lineage>
</organism>
<evidence type="ECO:0000256" key="2">
    <source>
        <dbReference type="ARBA" id="ARBA00022803"/>
    </source>
</evidence>
<reference evidence="4" key="1">
    <citation type="submission" date="2017-08" db="EMBL/GenBank/DDBJ databases">
        <authorList>
            <person name="Imhoff J.F."/>
            <person name="Rahn T."/>
            <person name="Kuenzel S."/>
            <person name="Neulinger S.C."/>
        </authorList>
    </citation>
    <scope>NUCLEOTIDE SEQUENCE</scope>
    <source>
        <strain evidence="4">DSM 9154</strain>
    </source>
</reference>
<name>A0A934QFS6_9PROT</name>
<dbReference type="SUPFAM" id="SSF48452">
    <property type="entry name" value="TPR-like"/>
    <property type="match status" value="3"/>
</dbReference>
<proteinExistence type="predicted"/>
<sequence length="915" mass="98599">MLPTWRSTTIAGRTMASKLSKLTLCLSLAAALTACDSQSPEQKVEALRAAAAEHIAAGKYQSAVIELKNALQVRPDTAEVRHQLGNLYLKLGDPVSALKELERASALGLDTPEVIMGRARAHLLLQDNAAVLDLVKAPAADAPLPEDAAPGPYAMRARALVGDGQLDAAVDLALKVLRIEDHPDARLALAVVAAQRGNTQNMMAQAHTVLDLRPDDLQALWLLALGQVRSNDKPAARATLERMRTQLWWPVKADLLTVSLALDAGDREYAWKVLDRLEKTAAQNPDAQLYIAIAALEREQYEKARMTAETLLGRYPNVPRAVFVAGAANLELGNYVLARDYLERFVRTAPDDARAAGMLARAEAAAKRMVAARDNVATDPEAQSEQFVDAQPDPTERQVATIADDDFEAGGLQEPEAPDAEDLRARVAEILAMVKRQEFDAARTAVEELKAQMPDDATPRELEALVMWGAGARAEAVAAMTALQKETPASVARTTNLSQMQRAMDAPEAALETIQRARAAGAEDLRLHREAARAYAMLNDAQGAFEEFRGALALDPDNLRIRAVIARYHLQQGDPQAVLDIMETAPAAAADDPELVRLQAQANLNLGRREETIALLRHLTEIQPEDPVAYQQIGELLLGMGRPAEAVAPLKTARLLSDEALAPSLRLGRALLESGETAAVGALIDELKTAHAEDPRVLVLIGNYALSVEQDVDAAEQAFRQAFERDPSEARLTDLVALMTRVGRFDDAIDAIETWRAAHSTGLSTEATLGELYIANGDAPAAVEVYQGLVARAPETVAYRNNLAWLLKEQGQLEGAQEHVTAALDRAPDNANVLDTAGMIALARGDLSTAVKRLAEAAAAAPENAEIQLNYAEALLSAKNGGTAREILAGMDRARVPERLHPRLDALSARSADPQ</sequence>
<dbReference type="PANTHER" id="PTHR45586">
    <property type="entry name" value="TPR REPEAT-CONTAINING PROTEIN PA4667"/>
    <property type="match status" value="1"/>
</dbReference>
<dbReference type="PROSITE" id="PS50005">
    <property type="entry name" value="TPR"/>
    <property type="match status" value="1"/>
</dbReference>
<comment type="caution">
    <text evidence="4">The sequence shown here is derived from an EMBL/GenBank/DDBJ whole genome shotgun (WGS) entry which is preliminary data.</text>
</comment>
<dbReference type="InterPro" id="IPR051012">
    <property type="entry name" value="CellSynth/LPSAsmb/PSIAsmb"/>
</dbReference>
<dbReference type="Proteomes" id="UP000778970">
    <property type="component" value="Unassembled WGS sequence"/>
</dbReference>
<gene>
    <name evidence="4" type="ORF">CKO21_02165</name>
</gene>
<dbReference type="Pfam" id="PF14559">
    <property type="entry name" value="TPR_19"/>
    <property type="match status" value="3"/>
</dbReference>
<dbReference type="Pfam" id="PF13432">
    <property type="entry name" value="TPR_16"/>
    <property type="match status" value="2"/>
</dbReference>
<dbReference type="InterPro" id="IPR019734">
    <property type="entry name" value="TPR_rpt"/>
</dbReference>
<evidence type="ECO:0000256" key="3">
    <source>
        <dbReference type="PROSITE-ProRule" id="PRU00339"/>
    </source>
</evidence>
<evidence type="ECO:0000256" key="1">
    <source>
        <dbReference type="ARBA" id="ARBA00022737"/>
    </source>
</evidence>
<keyword evidence="5" id="KW-1185">Reference proteome</keyword>
<evidence type="ECO:0000313" key="4">
    <source>
        <dbReference type="EMBL" id="MBK1696049.1"/>
    </source>
</evidence>
<reference evidence="4" key="2">
    <citation type="journal article" date="2020" name="Microorganisms">
        <title>Osmotic Adaptation and Compatible Solute Biosynthesis of Phototrophic Bacteria as Revealed from Genome Analyses.</title>
        <authorList>
            <person name="Imhoff J.F."/>
            <person name="Rahn T."/>
            <person name="Kunzel S."/>
            <person name="Keller A."/>
            <person name="Neulinger S.C."/>
        </authorList>
    </citation>
    <scope>NUCLEOTIDE SEQUENCE</scope>
    <source>
        <strain evidence="4">DSM 9154</strain>
    </source>
</reference>
<feature type="repeat" description="TPR" evidence="3">
    <location>
        <begin position="525"/>
        <end position="558"/>
    </location>
</feature>
<dbReference type="SMART" id="SM00028">
    <property type="entry name" value="TPR"/>
    <property type="match status" value="11"/>
</dbReference>
<keyword evidence="1" id="KW-0677">Repeat</keyword>
<keyword evidence="2 3" id="KW-0802">TPR repeat</keyword>
<dbReference type="AlphaFoldDB" id="A0A934QFS6"/>
<dbReference type="PROSITE" id="PS51257">
    <property type="entry name" value="PROKAR_LIPOPROTEIN"/>
    <property type="match status" value="1"/>
</dbReference>
<evidence type="ECO:0008006" key="6">
    <source>
        <dbReference type="Google" id="ProtNLM"/>
    </source>
</evidence>
<dbReference type="PANTHER" id="PTHR45586:SF1">
    <property type="entry name" value="LIPOPOLYSACCHARIDE ASSEMBLY PROTEIN B"/>
    <property type="match status" value="1"/>
</dbReference>